<dbReference type="InterPro" id="IPR023431">
    <property type="entry name" value="PSII_PsbX_type_1_subfam"/>
</dbReference>
<keyword evidence="4 6" id="KW-0472">Membrane</keyword>
<organism evidence="7">
    <name type="scientific">Chaetoceros socialis</name>
    <dbReference type="NCBI Taxonomy" id="163503"/>
    <lineage>
        <taxon>Eukaryota</taxon>
        <taxon>Sar</taxon>
        <taxon>Stramenopiles</taxon>
        <taxon>Ochrophyta</taxon>
        <taxon>Bacillariophyta</taxon>
        <taxon>Coscinodiscophyceae</taxon>
        <taxon>Chaetocerotophycidae</taxon>
        <taxon>Chaetocerotales</taxon>
        <taxon>Chaetocerotaceae</taxon>
        <taxon>Chaetoceros</taxon>
    </lineage>
</organism>
<keyword evidence="1 6" id="KW-0602">Photosynthesis</keyword>
<evidence type="ECO:0000256" key="5">
    <source>
        <dbReference type="ARBA" id="ARBA00023276"/>
    </source>
</evidence>
<keyword evidence="7" id="KW-0934">Plastid</keyword>
<evidence type="ECO:0000256" key="4">
    <source>
        <dbReference type="ARBA" id="ARBA00023136"/>
    </source>
</evidence>
<dbReference type="GO" id="GO:0015979">
    <property type="term" value="P:photosynthesis"/>
    <property type="evidence" value="ECO:0007669"/>
    <property type="project" value="UniProtKB-UniRule"/>
</dbReference>
<dbReference type="AlphaFoldDB" id="A0A8F5J9D4"/>
<evidence type="ECO:0000256" key="2">
    <source>
        <dbReference type="ARBA" id="ARBA00022692"/>
    </source>
</evidence>
<comment type="similarity">
    <text evidence="6">Belongs to the PsbX family. Type 1 subfamily.</text>
</comment>
<evidence type="ECO:0000256" key="3">
    <source>
        <dbReference type="ARBA" id="ARBA00022989"/>
    </source>
</evidence>
<dbReference type="Pfam" id="PF06596">
    <property type="entry name" value="PsbX"/>
    <property type="match status" value="1"/>
</dbReference>
<comment type="subunit">
    <text evidence="6">PSII is composed of 1 copy each of membrane proteins PsbA, PsbB, PsbC, PsbD, PsbE, PsbF, PsbH, PsbI, PsbJ, PsbK, PsbL, PsbM, PsbT, PsbX, PsbY, PsbZ, Psb30/Ycf12, at least 3 peripheral proteins of the oxygen-evolving complex and a large number of cofactors. It forms dimeric complexes.</text>
</comment>
<name>A0A8F5J9D4_9STRA</name>
<feature type="transmembrane region" description="Helical" evidence="6">
    <location>
        <begin position="6"/>
        <end position="29"/>
    </location>
</feature>
<dbReference type="EMBL" id="MW845776">
    <property type="protein sequence ID" value="QXM17532.1"/>
    <property type="molecule type" value="Genomic_DNA"/>
</dbReference>
<dbReference type="InterPro" id="IPR009518">
    <property type="entry name" value="PSII_PsbX"/>
</dbReference>
<proteinExistence type="inferred from homology"/>
<keyword evidence="3 6" id="KW-1133">Transmembrane helix</keyword>
<dbReference type="Gene3D" id="1.20.5.510">
    <property type="entry name" value="Single helix bin"/>
    <property type="match status" value="1"/>
</dbReference>
<geneLocation type="chloroplast" evidence="7"/>
<protein>
    <recommendedName>
        <fullName evidence="6">Photosystem II reaction center protein X</fullName>
    </recommendedName>
</protein>
<evidence type="ECO:0000256" key="1">
    <source>
        <dbReference type="ARBA" id="ARBA00022531"/>
    </source>
</evidence>
<reference evidence="7" key="1">
    <citation type="submission" date="2021-03" db="EMBL/GenBank/DDBJ databases">
        <authorList>
            <person name="Xu Q."/>
            <person name="Chen N."/>
        </authorList>
    </citation>
    <scope>NUCLEOTIDE SEQUENCE</scope>
</reference>
<evidence type="ECO:0000256" key="6">
    <source>
        <dbReference type="HAMAP-Rule" id="MF_01386"/>
    </source>
</evidence>
<dbReference type="HAMAP" id="MF_01386">
    <property type="entry name" value="PSII_PsbX_1"/>
    <property type="match status" value="1"/>
</dbReference>
<keyword evidence="6" id="KW-0793">Thylakoid</keyword>
<comment type="subcellular location">
    <subcellularLocation>
        <location evidence="6">Plastid</location>
        <location evidence="6">Chloroplast thylakoid membrane</location>
        <topology evidence="6">Single-pass membrane protein</topology>
    </subcellularLocation>
</comment>
<gene>
    <name evidence="6 7" type="primary">psbX</name>
</gene>
<keyword evidence="7" id="KW-0150">Chloroplast</keyword>
<sequence>MTASLSNFISSLVAGAVVVGAIAGALIIISKSDRIVRS</sequence>
<dbReference type="GO" id="GO:0009535">
    <property type="term" value="C:chloroplast thylakoid membrane"/>
    <property type="evidence" value="ECO:0007669"/>
    <property type="project" value="UniProtKB-SubCell"/>
</dbReference>
<accession>A0A8F5J9D4</accession>
<comment type="function">
    <text evidence="6">Involved in the binding and/or turnover of quinones at the Q(B) site of photosystem II (PSII). PSII is a light-driven water plastoquinone oxidoreductase, using light energy to abstract electrons from H(2)O, generating a proton gradient subsequently used for ATP formation.</text>
</comment>
<keyword evidence="5 6" id="KW-0604">Photosystem II</keyword>
<keyword evidence="2 6" id="KW-0812">Transmembrane</keyword>
<dbReference type="GO" id="GO:0009523">
    <property type="term" value="C:photosystem II"/>
    <property type="evidence" value="ECO:0007669"/>
    <property type="project" value="UniProtKB-KW"/>
</dbReference>
<evidence type="ECO:0000313" key="7">
    <source>
        <dbReference type="EMBL" id="QXM17532.1"/>
    </source>
</evidence>